<dbReference type="AlphaFoldDB" id="A0A6G4X6B0"/>
<dbReference type="SUPFAM" id="SSF46689">
    <property type="entry name" value="Homeodomain-like"/>
    <property type="match status" value="1"/>
</dbReference>
<keyword evidence="2 4" id="KW-0238">DNA-binding</keyword>
<dbReference type="Pfam" id="PF00440">
    <property type="entry name" value="TetR_N"/>
    <property type="match status" value="1"/>
</dbReference>
<dbReference type="PANTHER" id="PTHR30055:SF148">
    <property type="entry name" value="TETR-FAMILY TRANSCRIPTIONAL REGULATOR"/>
    <property type="match status" value="1"/>
</dbReference>
<feature type="region of interest" description="Disordered" evidence="5">
    <location>
        <begin position="201"/>
        <end position="240"/>
    </location>
</feature>
<dbReference type="PROSITE" id="PS50977">
    <property type="entry name" value="HTH_TETR_2"/>
    <property type="match status" value="1"/>
</dbReference>
<dbReference type="Pfam" id="PF16859">
    <property type="entry name" value="TetR_C_11"/>
    <property type="match status" value="1"/>
</dbReference>
<keyword evidence="8" id="KW-1185">Reference proteome</keyword>
<evidence type="ECO:0000313" key="7">
    <source>
        <dbReference type="EMBL" id="NGO73079.1"/>
    </source>
</evidence>
<feature type="region of interest" description="Disordered" evidence="5">
    <location>
        <begin position="1"/>
        <end position="21"/>
    </location>
</feature>
<dbReference type="SUPFAM" id="SSF48498">
    <property type="entry name" value="Tetracyclin repressor-like, C-terminal domain"/>
    <property type="match status" value="1"/>
</dbReference>
<evidence type="ECO:0000259" key="6">
    <source>
        <dbReference type="PROSITE" id="PS50977"/>
    </source>
</evidence>
<dbReference type="InterPro" id="IPR050109">
    <property type="entry name" value="HTH-type_TetR-like_transc_reg"/>
</dbReference>
<keyword evidence="3" id="KW-0804">Transcription</keyword>
<feature type="domain" description="HTH tetR-type" evidence="6">
    <location>
        <begin position="21"/>
        <end position="82"/>
    </location>
</feature>
<dbReference type="GO" id="GO:0003700">
    <property type="term" value="F:DNA-binding transcription factor activity"/>
    <property type="evidence" value="ECO:0007669"/>
    <property type="project" value="TreeGrafter"/>
</dbReference>
<gene>
    <name evidence="7" type="ORF">G5C65_33015</name>
</gene>
<proteinExistence type="predicted"/>
<dbReference type="InterPro" id="IPR001647">
    <property type="entry name" value="HTH_TetR"/>
</dbReference>
<feature type="DNA-binding region" description="H-T-H motif" evidence="4">
    <location>
        <begin position="45"/>
        <end position="64"/>
    </location>
</feature>
<dbReference type="Gene3D" id="1.10.10.60">
    <property type="entry name" value="Homeodomain-like"/>
    <property type="match status" value="1"/>
</dbReference>
<evidence type="ECO:0000256" key="2">
    <source>
        <dbReference type="ARBA" id="ARBA00023125"/>
    </source>
</evidence>
<keyword evidence="1" id="KW-0805">Transcription regulation</keyword>
<dbReference type="InterPro" id="IPR011075">
    <property type="entry name" value="TetR_C"/>
</dbReference>
<dbReference type="PROSITE" id="PS01081">
    <property type="entry name" value="HTH_TETR_1"/>
    <property type="match status" value="1"/>
</dbReference>
<evidence type="ECO:0000256" key="5">
    <source>
        <dbReference type="SAM" id="MobiDB-lite"/>
    </source>
</evidence>
<dbReference type="InterPro" id="IPR023772">
    <property type="entry name" value="DNA-bd_HTH_TetR-type_CS"/>
</dbReference>
<evidence type="ECO:0000313" key="8">
    <source>
        <dbReference type="Proteomes" id="UP000477722"/>
    </source>
</evidence>
<dbReference type="InterPro" id="IPR036271">
    <property type="entry name" value="Tet_transcr_reg_TetR-rel_C_sf"/>
</dbReference>
<name>A0A6G4X6B0_9ACTN</name>
<accession>A0A6G4X6B0</accession>
<dbReference type="Proteomes" id="UP000477722">
    <property type="component" value="Unassembled WGS sequence"/>
</dbReference>
<dbReference type="InterPro" id="IPR009057">
    <property type="entry name" value="Homeodomain-like_sf"/>
</dbReference>
<dbReference type="GO" id="GO:0000976">
    <property type="term" value="F:transcription cis-regulatory region binding"/>
    <property type="evidence" value="ECO:0007669"/>
    <property type="project" value="TreeGrafter"/>
</dbReference>
<organism evidence="7 8">
    <name type="scientific">Streptomyces boncukensis</name>
    <dbReference type="NCBI Taxonomy" id="2711219"/>
    <lineage>
        <taxon>Bacteria</taxon>
        <taxon>Bacillati</taxon>
        <taxon>Actinomycetota</taxon>
        <taxon>Actinomycetes</taxon>
        <taxon>Kitasatosporales</taxon>
        <taxon>Streptomycetaceae</taxon>
        <taxon>Streptomyces</taxon>
    </lineage>
</organism>
<evidence type="ECO:0000256" key="4">
    <source>
        <dbReference type="PROSITE-ProRule" id="PRU00335"/>
    </source>
</evidence>
<dbReference type="PANTHER" id="PTHR30055">
    <property type="entry name" value="HTH-TYPE TRANSCRIPTIONAL REGULATOR RUTR"/>
    <property type="match status" value="1"/>
</dbReference>
<dbReference type="EMBL" id="JAAKZZ010000615">
    <property type="protein sequence ID" value="NGO73079.1"/>
    <property type="molecule type" value="Genomic_DNA"/>
</dbReference>
<dbReference type="Gene3D" id="1.10.357.10">
    <property type="entry name" value="Tetracycline Repressor, domain 2"/>
    <property type="match status" value="1"/>
</dbReference>
<evidence type="ECO:0000256" key="1">
    <source>
        <dbReference type="ARBA" id="ARBA00023015"/>
    </source>
</evidence>
<comment type="caution">
    <text evidence="7">The sequence shown here is derived from an EMBL/GenBank/DDBJ whole genome shotgun (WGS) entry which is preliminary data.</text>
</comment>
<reference evidence="7 8" key="1">
    <citation type="submission" date="2020-02" db="EMBL/GenBank/DDBJ databases">
        <title>Whole-genome analyses of novel actinobacteria.</title>
        <authorList>
            <person name="Sahin N."/>
            <person name="Tatar D."/>
        </authorList>
    </citation>
    <scope>NUCLEOTIDE SEQUENCE [LARGE SCALE GENOMIC DNA]</scope>
    <source>
        <strain evidence="7 8">SB3404</strain>
    </source>
</reference>
<evidence type="ECO:0000256" key="3">
    <source>
        <dbReference type="ARBA" id="ARBA00023163"/>
    </source>
</evidence>
<sequence length="240" mass="26473">MARDAGTGSGAPARRGRPRSEAVERAIIEGVLHLLEEGHSLDSLTIEGIARTAGVGKAAVYRRWSGKDELLIDVMRRLEEPLFETADEAPLREVLITFLEGQRRRALAKREFALIRSMVAHVKHDSSLWRQYQDTVITARRERLHAALERAVAAGELRDDIGIQVLADLIVGPMLVRTILRPDDEVPEDLSRTIVDGVLEGIRPRGHRDPAGTSRSESGYCVPPGDGPHTPGWTPHGEPE</sequence>
<protein>
    <submittedName>
        <fullName evidence="7">TetR/AcrR family transcriptional regulator</fullName>
    </submittedName>
</protein>